<reference evidence="1" key="1">
    <citation type="journal article" date="2014" name="Genome Announc.">
        <title>Draft Genome Sequences of Marine Flavobacterium Nonlabens Strains NR17, NR24, NR27, NR32, NR33, and Ara13.</title>
        <authorList>
            <person name="Nakanishi M."/>
            <person name="Meirelles P."/>
            <person name="Suzuki R."/>
            <person name="Takatani N."/>
            <person name="Mino S."/>
            <person name="Suda W."/>
            <person name="Oshima K."/>
            <person name="Hattori M."/>
            <person name="Ohkuma M."/>
            <person name="Hosokawa M."/>
            <person name="Miyashita K."/>
            <person name="Thompson F.L."/>
            <person name="Niwa A."/>
            <person name="Sawabe T."/>
            <person name="Sawabe T."/>
        </authorList>
    </citation>
    <scope>NUCLEOTIDE SEQUENCE [LARGE SCALE GENOMIC DNA]</scope>
    <source>
        <strain evidence="1">JCM 19294</strain>
    </source>
</reference>
<dbReference type="EMBL" id="BBML01000002">
    <property type="protein sequence ID" value="GAK96482.1"/>
    <property type="molecule type" value="Genomic_DNA"/>
</dbReference>
<organism evidence="1 2">
    <name type="scientific">Nonlabens tegetincola</name>
    <dbReference type="NCBI Taxonomy" id="323273"/>
    <lineage>
        <taxon>Bacteria</taxon>
        <taxon>Pseudomonadati</taxon>
        <taxon>Bacteroidota</taxon>
        <taxon>Flavobacteriia</taxon>
        <taxon>Flavobacteriales</taxon>
        <taxon>Flavobacteriaceae</taxon>
        <taxon>Nonlabens</taxon>
    </lineage>
</organism>
<keyword evidence="2" id="KW-1185">Reference proteome</keyword>
<protein>
    <submittedName>
        <fullName evidence="1">Uncharacterized protein</fullName>
    </submittedName>
</protein>
<accession>A0A090Q2T8</accession>
<proteinExistence type="predicted"/>
<gene>
    <name evidence="1" type="ORF">JCM19294_1995</name>
</gene>
<comment type="caution">
    <text evidence="1">The sequence shown here is derived from an EMBL/GenBank/DDBJ whole genome shotgun (WGS) entry which is preliminary data.</text>
</comment>
<evidence type="ECO:0000313" key="2">
    <source>
        <dbReference type="Proteomes" id="UP000029221"/>
    </source>
</evidence>
<name>A0A090Q2T8_9FLAO</name>
<sequence>MGCRALGSQFPAYFTVFFFLGKVFEQDMTVVLDYQDNASEYGLLSRKRNTKP</sequence>
<dbReference type="Proteomes" id="UP000029221">
    <property type="component" value="Unassembled WGS sequence"/>
</dbReference>
<dbReference type="AlphaFoldDB" id="A0A090Q2T8"/>
<evidence type="ECO:0000313" key="1">
    <source>
        <dbReference type="EMBL" id="GAK96482.1"/>
    </source>
</evidence>